<feature type="transmembrane region" description="Helical" evidence="1">
    <location>
        <begin position="247"/>
        <end position="266"/>
    </location>
</feature>
<feature type="transmembrane region" description="Helical" evidence="1">
    <location>
        <begin position="12"/>
        <end position="30"/>
    </location>
</feature>
<evidence type="ECO:0000313" key="3">
    <source>
        <dbReference type="EMBL" id="MXO00384.1"/>
    </source>
</evidence>
<name>A0A6N8TGS7_SHIZO</name>
<dbReference type="Proteomes" id="UP000440304">
    <property type="component" value="Unassembled WGS sequence"/>
</dbReference>
<gene>
    <name evidence="3" type="ORF">GR156_08735</name>
</gene>
<dbReference type="AlphaFoldDB" id="A0A6N8TGS7"/>
<feature type="transmembrane region" description="Helical" evidence="1">
    <location>
        <begin position="216"/>
        <end position="235"/>
    </location>
</feature>
<sequence length="302" mass="32622">MSDIAASPSASGSARLGVLLMLLGMVMFSLNDVLGKWLVATYSVGQLMLIRSFAALVVLAPFFWRVGWRRLIEVDRPRLHLLRAALFAFEASGFYFAVAYMPLADAMTYWLAAPIYVAALSSFMLGEKVGWRRWTAIIVGFVGVLIALSPSKETFTLPALIALAGSIAFGLAMVLGRSLRAAPDTTLVFWQVAGAGIFAAVMCLADPAGWAPVSGVDFGLLSLLGIVAMSAHMLVNRSLKLADAATVVPLQYTLLLWAVVFGWMFFGDMPRPAMLVGAGFIVASGLFIFFREQQLKRRAPST</sequence>
<dbReference type="EMBL" id="WUML01000005">
    <property type="protein sequence ID" value="MXO00384.1"/>
    <property type="molecule type" value="Genomic_DNA"/>
</dbReference>
<proteinExistence type="predicted"/>
<dbReference type="InterPro" id="IPR037185">
    <property type="entry name" value="EmrE-like"/>
</dbReference>
<dbReference type="GO" id="GO:0016020">
    <property type="term" value="C:membrane"/>
    <property type="evidence" value="ECO:0007669"/>
    <property type="project" value="InterPro"/>
</dbReference>
<feature type="transmembrane region" description="Helical" evidence="1">
    <location>
        <begin position="155"/>
        <end position="175"/>
    </location>
</feature>
<reference evidence="3 4" key="1">
    <citation type="submission" date="2019-12" db="EMBL/GenBank/DDBJ databases">
        <title>Shinella granuli gen. nov., sp. nov., and proposal of the reclassification of Zoogloea ramigera ATCC 19623 as Shinella zoogloeoides sp. nov.</title>
        <authorList>
            <person name="Gao J."/>
        </authorList>
    </citation>
    <scope>NUCLEOTIDE SEQUENCE [LARGE SCALE GENOMIC DNA]</scope>
    <source>
        <strain evidence="3 4">DSM 287</strain>
    </source>
</reference>
<comment type="caution">
    <text evidence="3">The sequence shown here is derived from an EMBL/GenBank/DDBJ whole genome shotgun (WGS) entry which is preliminary data.</text>
</comment>
<evidence type="ECO:0000313" key="4">
    <source>
        <dbReference type="Proteomes" id="UP000440304"/>
    </source>
</evidence>
<organism evidence="3 4">
    <name type="scientific">Shinella zoogloeoides</name>
    <name type="common">Crabtreella saccharophila</name>
    <dbReference type="NCBI Taxonomy" id="352475"/>
    <lineage>
        <taxon>Bacteria</taxon>
        <taxon>Pseudomonadati</taxon>
        <taxon>Pseudomonadota</taxon>
        <taxon>Alphaproteobacteria</taxon>
        <taxon>Hyphomicrobiales</taxon>
        <taxon>Rhizobiaceae</taxon>
        <taxon>Shinella</taxon>
    </lineage>
</organism>
<evidence type="ECO:0000259" key="2">
    <source>
        <dbReference type="Pfam" id="PF00892"/>
    </source>
</evidence>
<feature type="transmembrane region" description="Helical" evidence="1">
    <location>
        <begin position="272"/>
        <end position="290"/>
    </location>
</feature>
<dbReference type="PANTHER" id="PTHR22911">
    <property type="entry name" value="ACYL-MALONYL CONDENSING ENZYME-RELATED"/>
    <property type="match status" value="1"/>
</dbReference>
<dbReference type="SUPFAM" id="SSF103481">
    <property type="entry name" value="Multidrug resistance efflux transporter EmrE"/>
    <property type="match status" value="2"/>
</dbReference>
<feature type="domain" description="EamA" evidence="2">
    <location>
        <begin position="16"/>
        <end position="147"/>
    </location>
</feature>
<dbReference type="InterPro" id="IPR000620">
    <property type="entry name" value="EamA_dom"/>
</dbReference>
<feature type="domain" description="EamA" evidence="2">
    <location>
        <begin position="159"/>
        <end position="289"/>
    </location>
</feature>
<accession>A0A6N8TGS7</accession>
<feature type="transmembrane region" description="Helical" evidence="1">
    <location>
        <begin position="80"/>
        <end position="101"/>
    </location>
</feature>
<feature type="transmembrane region" description="Helical" evidence="1">
    <location>
        <begin position="107"/>
        <end position="126"/>
    </location>
</feature>
<keyword evidence="1" id="KW-0472">Membrane</keyword>
<evidence type="ECO:0000256" key="1">
    <source>
        <dbReference type="SAM" id="Phobius"/>
    </source>
</evidence>
<feature type="transmembrane region" description="Helical" evidence="1">
    <location>
        <begin position="133"/>
        <end position="149"/>
    </location>
</feature>
<feature type="transmembrane region" description="Helical" evidence="1">
    <location>
        <begin position="50"/>
        <end position="68"/>
    </location>
</feature>
<keyword evidence="1" id="KW-0812">Transmembrane</keyword>
<dbReference type="Pfam" id="PF00892">
    <property type="entry name" value="EamA"/>
    <property type="match status" value="2"/>
</dbReference>
<dbReference type="Gene3D" id="1.10.3730.20">
    <property type="match status" value="1"/>
</dbReference>
<dbReference type="RefSeq" id="WP_160785781.1">
    <property type="nucleotide sequence ID" value="NZ_CP086611.1"/>
</dbReference>
<keyword evidence="1" id="KW-1133">Transmembrane helix</keyword>
<dbReference type="OrthoDB" id="7818056at2"/>
<dbReference type="PANTHER" id="PTHR22911:SF135">
    <property type="entry name" value="BLR4310 PROTEIN"/>
    <property type="match status" value="1"/>
</dbReference>
<feature type="transmembrane region" description="Helical" evidence="1">
    <location>
        <begin position="187"/>
        <end position="210"/>
    </location>
</feature>
<protein>
    <submittedName>
        <fullName evidence="3">EamA family transporter</fullName>
    </submittedName>
</protein>